<dbReference type="InterPro" id="IPR008995">
    <property type="entry name" value="Mo/tungstate-bd_C_term_dom"/>
</dbReference>
<keyword evidence="2" id="KW-0813">Transport</keyword>
<dbReference type="SUPFAM" id="SSF50331">
    <property type="entry name" value="MOP-like"/>
    <property type="match status" value="1"/>
</dbReference>
<dbReference type="EMBL" id="JBHTJV010000010">
    <property type="protein sequence ID" value="MFD0917173.1"/>
    <property type="molecule type" value="Genomic_DNA"/>
</dbReference>
<dbReference type="Gene3D" id="2.40.50.100">
    <property type="match status" value="1"/>
</dbReference>
<evidence type="ECO:0000256" key="1">
    <source>
        <dbReference type="ARBA" id="ARBA00005417"/>
    </source>
</evidence>
<name>A0ABW3FHE8_9HYPH</name>
<dbReference type="PANTHER" id="PTHR42781">
    <property type="entry name" value="SPERMIDINE/PUTRESCINE IMPORT ATP-BINDING PROTEIN POTA"/>
    <property type="match status" value="1"/>
</dbReference>
<evidence type="ECO:0000313" key="6">
    <source>
        <dbReference type="EMBL" id="MFD0917173.1"/>
    </source>
</evidence>
<accession>A0ABW3FHE8</accession>
<evidence type="ECO:0000256" key="3">
    <source>
        <dbReference type="ARBA" id="ARBA00022741"/>
    </source>
</evidence>
<protein>
    <submittedName>
        <fullName evidence="6">ABC transporter ATP-binding protein</fullName>
    </submittedName>
</protein>
<dbReference type="Pfam" id="PF08402">
    <property type="entry name" value="TOBE_2"/>
    <property type="match status" value="1"/>
</dbReference>
<dbReference type="Gene3D" id="3.40.50.300">
    <property type="entry name" value="P-loop containing nucleotide triphosphate hydrolases"/>
    <property type="match status" value="1"/>
</dbReference>
<evidence type="ECO:0000259" key="5">
    <source>
        <dbReference type="PROSITE" id="PS50893"/>
    </source>
</evidence>
<comment type="caution">
    <text evidence="6">The sequence shown here is derived from an EMBL/GenBank/DDBJ whole genome shotgun (WGS) entry which is preliminary data.</text>
</comment>
<dbReference type="Pfam" id="PF00005">
    <property type="entry name" value="ABC_tran"/>
    <property type="match status" value="1"/>
</dbReference>
<dbReference type="PANTHER" id="PTHR42781:SF4">
    <property type="entry name" value="SPERMIDINE_PUTRESCINE IMPORT ATP-BINDING PROTEIN POTA"/>
    <property type="match status" value="1"/>
</dbReference>
<keyword evidence="7" id="KW-1185">Reference proteome</keyword>
<proteinExistence type="inferred from homology"/>
<organism evidence="6 7">
    <name type="scientific">Pseudahrensia aquimaris</name>
    <dbReference type="NCBI Taxonomy" id="744461"/>
    <lineage>
        <taxon>Bacteria</taxon>
        <taxon>Pseudomonadati</taxon>
        <taxon>Pseudomonadota</taxon>
        <taxon>Alphaproteobacteria</taxon>
        <taxon>Hyphomicrobiales</taxon>
        <taxon>Ahrensiaceae</taxon>
        <taxon>Pseudahrensia</taxon>
    </lineage>
</organism>
<dbReference type="GO" id="GO:0005524">
    <property type="term" value="F:ATP binding"/>
    <property type="evidence" value="ECO:0007669"/>
    <property type="project" value="UniProtKB-KW"/>
</dbReference>
<dbReference type="Proteomes" id="UP001597101">
    <property type="component" value="Unassembled WGS sequence"/>
</dbReference>
<dbReference type="InterPro" id="IPR027417">
    <property type="entry name" value="P-loop_NTPase"/>
</dbReference>
<dbReference type="InterPro" id="IPR017871">
    <property type="entry name" value="ABC_transporter-like_CS"/>
</dbReference>
<dbReference type="PROSITE" id="PS50893">
    <property type="entry name" value="ABC_TRANSPORTER_2"/>
    <property type="match status" value="1"/>
</dbReference>
<dbReference type="InterPro" id="IPR050093">
    <property type="entry name" value="ABC_SmlMolc_Importer"/>
</dbReference>
<keyword evidence="3" id="KW-0547">Nucleotide-binding</keyword>
<evidence type="ECO:0000256" key="4">
    <source>
        <dbReference type="ARBA" id="ARBA00022840"/>
    </source>
</evidence>
<dbReference type="InterPro" id="IPR003439">
    <property type="entry name" value="ABC_transporter-like_ATP-bd"/>
</dbReference>
<feature type="domain" description="ABC transporter" evidence="5">
    <location>
        <begin position="14"/>
        <end position="244"/>
    </location>
</feature>
<evidence type="ECO:0000313" key="7">
    <source>
        <dbReference type="Proteomes" id="UP001597101"/>
    </source>
</evidence>
<evidence type="ECO:0000256" key="2">
    <source>
        <dbReference type="ARBA" id="ARBA00022448"/>
    </source>
</evidence>
<dbReference type="RefSeq" id="WP_377213034.1">
    <property type="nucleotide sequence ID" value="NZ_JBHTJV010000010.1"/>
</dbReference>
<dbReference type="InterPro" id="IPR003593">
    <property type="entry name" value="AAA+_ATPase"/>
</dbReference>
<comment type="similarity">
    <text evidence="1">Belongs to the ABC transporter superfamily.</text>
</comment>
<dbReference type="SMART" id="SM00382">
    <property type="entry name" value="AAA"/>
    <property type="match status" value="1"/>
</dbReference>
<reference evidence="7" key="1">
    <citation type="journal article" date="2019" name="Int. J. Syst. Evol. Microbiol.">
        <title>The Global Catalogue of Microorganisms (GCM) 10K type strain sequencing project: providing services to taxonomists for standard genome sequencing and annotation.</title>
        <authorList>
            <consortium name="The Broad Institute Genomics Platform"/>
            <consortium name="The Broad Institute Genome Sequencing Center for Infectious Disease"/>
            <person name="Wu L."/>
            <person name="Ma J."/>
        </authorList>
    </citation>
    <scope>NUCLEOTIDE SEQUENCE [LARGE SCALE GENOMIC DNA]</scope>
    <source>
        <strain evidence="7">CCUG 60023</strain>
    </source>
</reference>
<dbReference type="InterPro" id="IPR013611">
    <property type="entry name" value="Transp-assoc_OB_typ2"/>
</dbReference>
<keyword evidence="4 6" id="KW-0067">ATP-binding</keyword>
<dbReference type="SUPFAM" id="SSF52540">
    <property type="entry name" value="P-loop containing nucleoside triphosphate hydrolases"/>
    <property type="match status" value="1"/>
</dbReference>
<sequence length="374" mass="40311">MTVRGTQNGTPPAVEVRGLAKHYGDVVALTDVNLSIASGEYFALLGPSGGGKTTLLRTIGGFHRATKGQVLLHGEDVGHLPPDKRPTSMVFQSYALFPHMNVLNNVGYGLKIAGIGKNERHEKSMAALEMVGLNGYSERKPHELSGGQQQRVQLARAMVLERDVLLLDEPLAALDAQLRKDMCLELKHLQHKLGMTFIHVTHNQEEAMTVADRIALIANGKLVEVGPAKDVYRAPRKRFTASFVGENNIFDGTVTKVTKNKVSVDVAGITVIADSDDDSVNVGQSVSLSVRSELVKLSIAKPKSKSKNEPKAGSFLPASYREAVYLGLTTSHLAQLEGGGEVVSRVVEDMDSVPEAGTPVVASWNPQDLRLHTA</sequence>
<gene>
    <name evidence="6" type="ORF">ACFQ14_12205</name>
</gene>
<dbReference type="PROSITE" id="PS00211">
    <property type="entry name" value="ABC_TRANSPORTER_1"/>
    <property type="match status" value="1"/>
</dbReference>